<comment type="caution">
    <text evidence="5">The sequence shown here is derived from an EMBL/GenBank/DDBJ whole genome shotgun (WGS) entry which is preliminary data.</text>
</comment>
<evidence type="ECO:0000256" key="3">
    <source>
        <dbReference type="SAM" id="MobiDB-lite"/>
    </source>
</evidence>
<proteinExistence type="predicted"/>
<sequence>MPQLEFQESSYYTERKPSKREKRKLGEWGYGEKISRRKTLEASSSSSSSLSKVFALDYPRFVAVRFVQKCNWFRCRLCATGQQMTNTSAHIEPNSSMMASQNATPGGPSSYGGGYGALYGAMHGNNTMAFNAAHQGGTYSVPSGPGGPATPPVLPPLQSIPYATDGSSGFQFSYQGGGADIGSATPSSASTTAGGLNTPTGAPSTNPLDSAPQMDSSRRTPQTMMMAGGTTSAATSSSTATSGVGGPIRHSVGAQHNRAVANKRSRDFGQMDPSAMGGIGGMAMSAMGGMAGMPGMSPMNSGNERMPWGGMVGAGSAGSPYGPPDHHPFHQQNLQQQHQQHAQYLQQQHQHQQRAGPYGGPRMVGPAGVPMSGGGPMGGMAGMGPMAGMQGIPGMGAMAGMGGGMHSNQGLGGPFSKKKMKKVAVPVVKDKNCPKRPRNSYIFFTLMKRDDIKKKHPEFKPTEITKMLGEEWQKLSESEKESYGAMAEDDKKRYQNEMEQYDSSNNSGPLSGGGNGGIMMENGMGWRM</sequence>
<dbReference type="AlphaFoldDB" id="A0A9P8D2S7"/>
<dbReference type="PANTHER" id="PTHR48112">
    <property type="entry name" value="HIGH MOBILITY GROUP PROTEIN DSP1"/>
    <property type="match status" value="1"/>
</dbReference>
<dbReference type="InterPro" id="IPR050342">
    <property type="entry name" value="HMGB"/>
</dbReference>
<feature type="region of interest" description="Disordered" evidence="3">
    <location>
        <begin position="479"/>
        <end position="528"/>
    </location>
</feature>
<feature type="compositionally biased region" description="Low complexity" evidence="3">
    <location>
        <begin position="518"/>
        <end position="528"/>
    </location>
</feature>
<evidence type="ECO:0000313" key="6">
    <source>
        <dbReference type="Proteomes" id="UP000717515"/>
    </source>
</evidence>
<dbReference type="SUPFAM" id="SSF47095">
    <property type="entry name" value="HMG-box"/>
    <property type="match status" value="1"/>
</dbReference>
<feature type="compositionally biased region" description="Low complexity" evidence="3">
    <location>
        <begin position="182"/>
        <end position="195"/>
    </location>
</feature>
<gene>
    <name evidence="5" type="ORF">KVV02_000391</name>
</gene>
<feature type="domain" description="HMG box" evidence="4">
    <location>
        <begin position="434"/>
        <end position="502"/>
    </location>
</feature>
<dbReference type="Proteomes" id="UP000717515">
    <property type="component" value="Unassembled WGS sequence"/>
</dbReference>
<dbReference type="Gene3D" id="1.10.30.10">
    <property type="entry name" value="High mobility group box domain"/>
    <property type="match status" value="1"/>
</dbReference>
<dbReference type="Pfam" id="PF00505">
    <property type="entry name" value="HMG_box"/>
    <property type="match status" value="1"/>
</dbReference>
<dbReference type="InterPro" id="IPR009071">
    <property type="entry name" value="HMG_box_dom"/>
</dbReference>
<organism evidence="5 6">
    <name type="scientific">Mortierella alpina</name>
    <name type="common">Oleaginous fungus</name>
    <name type="synonym">Mortierella renispora</name>
    <dbReference type="NCBI Taxonomy" id="64518"/>
    <lineage>
        <taxon>Eukaryota</taxon>
        <taxon>Fungi</taxon>
        <taxon>Fungi incertae sedis</taxon>
        <taxon>Mucoromycota</taxon>
        <taxon>Mortierellomycotina</taxon>
        <taxon>Mortierellomycetes</taxon>
        <taxon>Mortierellales</taxon>
        <taxon>Mortierellaceae</taxon>
        <taxon>Mortierella</taxon>
    </lineage>
</organism>
<feature type="compositionally biased region" description="Polar residues" evidence="3">
    <location>
        <begin position="1"/>
        <end position="12"/>
    </location>
</feature>
<reference evidence="5" key="1">
    <citation type="submission" date="2021-07" db="EMBL/GenBank/DDBJ databases">
        <title>Draft genome of Mortierella alpina, strain LL118, isolated from an aspen leaf litter sample.</title>
        <authorList>
            <person name="Yang S."/>
            <person name="Vinatzer B.A."/>
        </authorList>
    </citation>
    <scope>NUCLEOTIDE SEQUENCE</scope>
    <source>
        <strain evidence="5">LL118</strain>
    </source>
</reference>
<evidence type="ECO:0000259" key="4">
    <source>
        <dbReference type="PROSITE" id="PS50118"/>
    </source>
</evidence>
<feature type="region of interest" description="Disordered" evidence="3">
    <location>
        <begin position="181"/>
        <end position="256"/>
    </location>
</feature>
<protein>
    <recommendedName>
        <fullName evidence="4">HMG box domain-containing protein</fullName>
    </recommendedName>
</protein>
<evidence type="ECO:0000313" key="5">
    <source>
        <dbReference type="EMBL" id="KAG9327442.1"/>
    </source>
</evidence>
<dbReference type="InterPro" id="IPR036910">
    <property type="entry name" value="HMG_box_dom_sf"/>
</dbReference>
<dbReference type="SMART" id="SM00398">
    <property type="entry name" value="HMG"/>
    <property type="match status" value="1"/>
</dbReference>
<dbReference type="GO" id="GO:0005634">
    <property type="term" value="C:nucleus"/>
    <property type="evidence" value="ECO:0007669"/>
    <property type="project" value="UniProtKB-UniRule"/>
</dbReference>
<keyword evidence="2" id="KW-0539">Nucleus</keyword>
<accession>A0A9P8D2S7</accession>
<feature type="region of interest" description="Disordered" evidence="3">
    <location>
        <begin position="1"/>
        <end position="28"/>
    </location>
</feature>
<name>A0A9P8D2S7_MORAP</name>
<feature type="compositionally biased region" description="Basic and acidic residues" evidence="3">
    <location>
        <begin position="479"/>
        <end position="496"/>
    </location>
</feature>
<feature type="compositionally biased region" description="Polar residues" evidence="3">
    <location>
        <begin position="197"/>
        <end position="223"/>
    </location>
</feature>
<dbReference type="EMBL" id="JAIFTL010000004">
    <property type="protein sequence ID" value="KAG9327442.1"/>
    <property type="molecule type" value="Genomic_DNA"/>
</dbReference>
<dbReference type="PANTHER" id="PTHR48112:SF22">
    <property type="entry name" value="MITOCHONDRIAL TRANSCRIPTION FACTOR A, ISOFORM B"/>
    <property type="match status" value="1"/>
</dbReference>
<dbReference type="PROSITE" id="PS50118">
    <property type="entry name" value="HMG_BOX_2"/>
    <property type="match status" value="1"/>
</dbReference>
<evidence type="ECO:0000256" key="2">
    <source>
        <dbReference type="PROSITE-ProRule" id="PRU00267"/>
    </source>
</evidence>
<feature type="compositionally biased region" description="Low complexity" evidence="3">
    <location>
        <begin position="227"/>
        <end position="242"/>
    </location>
</feature>
<evidence type="ECO:0000256" key="1">
    <source>
        <dbReference type="ARBA" id="ARBA00023125"/>
    </source>
</evidence>
<feature type="DNA-binding region" description="HMG box" evidence="2">
    <location>
        <begin position="434"/>
        <end position="502"/>
    </location>
</feature>
<dbReference type="GO" id="GO:0003677">
    <property type="term" value="F:DNA binding"/>
    <property type="evidence" value="ECO:0007669"/>
    <property type="project" value="UniProtKB-UniRule"/>
</dbReference>
<keyword evidence="1 2" id="KW-0238">DNA-binding</keyword>